<dbReference type="EMBL" id="BSNM01000027">
    <property type="protein sequence ID" value="GLQ33648.1"/>
    <property type="molecule type" value="Genomic_DNA"/>
</dbReference>
<dbReference type="InterPro" id="IPR001509">
    <property type="entry name" value="Epimerase_deHydtase"/>
</dbReference>
<evidence type="ECO:0000313" key="2">
    <source>
        <dbReference type="EMBL" id="GLQ33648.1"/>
    </source>
</evidence>
<dbReference type="Pfam" id="PF01370">
    <property type="entry name" value="Epimerase"/>
    <property type="match status" value="1"/>
</dbReference>
<gene>
    <name evidence="2" type="ORF">GCM10007876_41280</name>
</gene>
<organism evidence="2 3">
    <name type="scientific">Litoribrevibacter albus</name>
    <dbReference type="NCBI Taxonomy" id="1473156"/>
    <lineage>
        <taxon>Bacteria</taxon>
        <taxon>Pseudomonadati</taxon>
        <taxon>Pseudomonadota</taxon>
        <taxon>Gammaproteobacteria</taxon>
        <taxon>Oceanospirillales</taxon>
        <taxon>Oceanospirillaceae</taxon>
        <taxon>Litoribrevibacter</taxon>
    </lineage>
</organism>
<dbReference type="InterPro" id="IPR036291">
    <property type="entry name" value="NAD(P)-bd_dom_sf"/>
</dbReference>
<proteinExistence type="predicted"/>
<feature type="domain" description="NAD-dependent epimerase/dehydratase" evidence="1">
    <location>
        <begin position="24"/>
        <end position="244"/>
    </location>
</feature>
<dbReference type="AlphaFoldDB" id="A0AA37SFD6"/>
<dbReference type="PANTHER" id="PTHR43245:SF52">
    <property type="entry name" value="NAD-DEPENDENT EPIMERASE_DEHYDRATASE"/>
    <property type="match status" value="1"/>
</dbReference>
<dbReference type="Proteomes" id="UP001161389">
    <property type="component" value="Unassembled WGS sequence"/>
</dbReference>
<dbReference type="CDD" id="cd05240">
    <property type="entry name" value="UDP_G4E_3_SDR_e"/>
    <property type="match status" value="1"/>
</dbReference>
<dbReference type="Gene3D" id="3.40.50.720">
    <property type="entry name" value="NAD(P)-binding Rossmann-like Domain"/>
    <property type="match status" value="1"/>
</dbReference>
<reference evidence="2" key="1">
    <citation type="journal article" date="2014" name="Int. J. Syst. Evol. Microbiol.">
        <title>Complete genome sequence of Corynebacterium casei LMG S-19264T (=DSM 44701T), isolated from a smear-ripened cheese.</title>
        <authorList>
            <consortium name="US DOE Joint Genome Institute (JGI-PGF)"/>
            <person name="Walter F."/>
            <person name="Albersmeier A."/>
            <person name="Kalinowski J."/>
            <person name="Ruckert C."/>
        </authorList>
    </citation>
    <scope>NUCLEOTIDE SEQUENCE</scope>
    <source>
        <strain evidence="2">NBRC 110071</strain>
    </source>
</reference>
<dbReference type="PANTHER" id="PTHR43245">
    <property type="entry name" value="BIFUNCTIONAL POLYMYXIN RESISTANCE PROTEIN ARNA"/>
    <property type="match status" value="1"/>
</dbReference>
<dbReference type="InterPro" id="IPR050177">
    <property type="entry name" value="Lipid_A_modif_metabolic_enz"/>
</dbReference>
<dbReference type="RefSeq" id="WP_284384162.1">
    <property type="nucleotide sequence ID" value="NZ_BSNM01000027.1"/>
</dbReference>
<sequence>MTTKSKKELDVPKSSASIDQTKQILITGAGGALAQHVISILKREYRIVAVDFRRRVELGEDIPSYKVDFNKRGFEDIFRTYEFDGVLHLGRMGLHEANRTRRYNMNVLGTQKLFNLCLKYNVHQVLVLSTHHVYGADAYNPALLDETFPLKASELTQDLVDSVELENLSTIYKWKHPDLHITILRPCNIVGPGVRNTISMLLSQKYAPILFGFSPLMQFIHVEDMAEAIATAFSQNRPGIYNVAPDDWVSYQDALVECGCNRLPILSIPPSLPKFVAKFMNTRSFPEYLVNYFKYPVIIDGSLFRESFKWKPGRSLEEIFSYYREVK</sequence>
<keyword evidence="3" id="KW-1185">Reference proteome</keyword>
<accession>A0AA37SFD6</accession>
<name>A0AA37SFD6_9GAMM</name>
<evidence type="ECO:0000259" key="1">
    <source>
        <dbReference type="Pfam" id="PF01370"/>
    </source>
</evidence>
<reference evidence="2" key="2">
    <citation type="submission" date="2023-01" db="EMBL/GenBank/DDBJ databases">
        <title>Draft genome sequence of Litoribrevibacter albus strain NBRC 110071.</title>
        <authorList>
            <person name="Sun Q."/>
            <person name="Mori K."/>
        </authorList>
    </citation>
    <scope>NUCLEOTIDE SEQUENCE</scope>
    <source>
        <strain evidence="2">NBRC 110071</strain>
    </source>
</reference>
<evidence type="ECO:0000313" key="3">
    <source>
        <dbReference type="Proteomes" id="UP001161389"/>
    </source>
</evidence>
<comment type="caution">
    <text evidence="2">The sequence shown here is derived from an EMBL/GenBank/DDBJ whole genome shotgun (WGS) entry which is preliminary data.</text>
</comment>
<protein>
    <recommendedName>
        <fullName evidence="1">NAD-dependent epimerase/dehydratase domain-containing protein</fullName>
    </recommendedName>
</protein>
<dbReference type="SUPFAM" id="SSF51735">
    <property type="entry name" value="NAD(P)-binding Rossmann-fold domains"/>
    <property type="match status" value="1"/>
</dbReference>